<sequence>MSMSTMEYFFYLQIVAAFLAVFALFGCTIVIFKLIRAKFPVRVVCWFCSEKSTVPFGNCNCWDCPHCEQYNGFKKDGDYNKPIPAQWSPELNFPISCSKQKMVPLSNGLCSACNERQLLKVQQLAVFKPFVEANYNKEVNDYKEHLEKIYNLCYKCKLYVQQELEKLDMFLKMKYPQTLSGSALSPTSSLSTVSTSTSSQSSKLSCVQDQLPSLLQMFSFVSAMILLIVCIFQVSFNFFSTMMLPVWSVHLCQLLTRNVCPIAISGLFFCLASKFLFLGRVSLYAADVVDALLWLLLNVVGLMFLHDRPASPLAVGLHCLCHIVNTVSTCLCLVWTRVNYQSQEELDYSDSFASQTSLSDSSCSSPKPGSVKSYHTANSSASSYKSFSASPLLRCKPLYPSTRPLHRSKSSASLINFPVRKSSWSPLSVQTNFPPFSSGSQTDIPSFGSLSKASDGSAFNRCRSTSPNLFSSYSSPIKKCFSSSGLLNQFNASNLSPLSPLSHYQSLPDDQHNSISDKILGLKMDSINLGRSFNTSKSSMGSFNRWPRSPSSVLSRGDIAPARLLYDKKNVSSSGTYLDKNSLSSSSKFSSSNQFNDTASVFSDSFSIKPSDSKSCHEFGSDDQFEKSDRQNDFQSSMKKSNTDSCLVDSTTDSTTCSTAPTTSKAMFLAFSIAVNVVLILIVLLRDFPLSLYFSLAATQASYYTKHVTHQLIRFFTDHTRLEL</sequence>
<feature type="compositionally biased region" description="Basic and acidic residues" evidence="7">
    <location>
        <begin position="619"/>
        <end position="632"/>
    </location>
</feature>
<organism evidence="10">
    <name type="scientific">Octopus bimaculoides</name>
    <name type="common">California two-spotted octopus</name>
    <dbReference type="NCBI Taxonomy" id="37653"/>
    <lineage>
        <taxon>Eukaryota</taxon>
        <taxon>Metazoa</taxon>
        <taxon>Spiralia</taxon>
        <taxon>Lophotrochozoa</taxon>
        <taxon>Mollusca</taxon>
        <taxon>Cephalopoda</taxon>
        <taxon>Coleoidea</taxon>
        <taxon>Octopodiformes</taxon>
        <taxon>Octopoda</taxon>
        <taxon>Incirrata</taxon>
        <taxon>Octopodidae</taxon>
        <taxon>Octopus</taxon>
    </lineage>
</organism>
<comment type="similarity">
    <text evidence="2">Belongs to the TMEM201 family.</text>
</comment>
<dbReference type="EMBL" id="KQ428165">
    <property type="protein sequence ID" value="KOF66380.1"/>
    <property type="molecule type" value="Genomic_DNA"/>
</dbReference>
<accession>A0A0L8FPP5</accession>
<evidence type="ECO:0000256" key="7">
    <source>
        <dbReference type="SAM" id="MobiDB-lite"/>
    </source>
</evidence>
<protein>
    <recommendedName>
        <fullName evidence="9">Ima1 N-terminal domain-containing protein</fullName>
    </recommendedName>
</protein>
<feature type="transmembrane region" description="Helical" evidence="8">
    <location>
        <begin position="666"/>
        <end position="685"/>
    </location>
</feature>
<keyword evidence="5 8" id="KW-0472">Membrane</keyword>
<feature type="region of interest" description="Disordered" evidence="7">
    <location>
        <begin position="619"/>
        <end position="643"/>
    </location>
</feature>
<dbReference type="PANTHER" id="PTHR28646:SF1">
    <property type="entry name" value="TRANSMEMBRANE PROTEIN 201"/>
    <property type="match status" value="1"/>
</dbReference>
<evidence type="ECO:0000256" key="4">
    <source>
        <dbReference type="ARBA" id="ARBA00022989"/>
    </source>
</evidence>
<dbReference type="Pfam" id="PF09779">
    <property type="entry name" value="Ima1_N"/>
    <property type="match status" value="1"/>
</dbReference>
<keyword evidence="6" id="KW-0539">Nucleus</keyword>
<reference evidence="10" key="1">
    <citation type="submission" date="2015-07" db="EMBL/GenBank/DDBJ databases">
        <title>MeaNS - Measles Nucleotide Surveillance Program.</title>
        <authorList>
            <person name="Tran T."/>
            <person name="Druce J."/>
        </authorList>
    </citation>
    <scope>NUCLEOTIDE SEQUENCE</scope>
    <source>
        <strain evidence="10">UCB-OBI-ISO-001</strain>
        <tissue evidence="10">Gonad</tissue>
    </source>
</reference>
<keyword evidence="3 8" id="KW-0812">Transmembrane</keyword>
<feature type="transmembrane region" description="Helical" evidence="8">
    <location>
        <begin position="284"/>
        <end position="305"/>
    </location>
</feature>
<dbReference type="InterPro" id="IPR040041">
    <property type="entry name" value="TMEM201"/>
</dbReference>
<evidence type="ECO:0000256" key="8">
    <source>
        <dbReference type="SAM" id="Phobius"/>
    </source>
</evidence>
<dbReference type="PANTHER" id="PTHR28646">
    <property type="entry name" value="TRANSMEMBRANE PROTEIN 201"/>
    <property type="match status" value="1"/>
</dbReference>
<dbReference type="AlphaFoldDB" id="A0A0L8FPP5"/>
<dbReference type="GO" id="GO:0005637">
    <property type="term" value="C:nuclear inner membrane"/>
    <property type="evidence" value="ECO:0007669"/>
    <property type="project" value="UniProtKB-SubCell"/>
</dbReference>
<dbReference type="STRING" id="37653.A0A0L8FPP5"/>
<evidence type="ECO:0000313" key="10">
    <source>
        <dbReference type="EMBL" id="KOF66380.1"/>
    </source>
</evidence>
<dbReference type="GO" id="GO:0030473">
    <property type="term" value="P:nuclear migration along microtubule"/>
    <property type="evidence" value="ECO:0007669"/>
    <property type="project" value="TreeGrafter"/>
</dbReference>
<evidence type="ECO:0000256" key="3">
    <source>
        <dbReference type="ARBA" id="ARBA00022692"/>
    </source>
</evidence>
<evidence type="ECO:0000256" key="6">
    <source>
        <dbReference type="ARBA" id="ARBA00023242"/>
    </source>
</evidence>
<gene>
    <name evidence="10" type="ORF">OCBIM_22012457mg</name>
</gene>
<feature type="transmembrane region" description="Helical" evidence="8">
    <location>
        <begin position="259"/>
        <end position="277"/>
    </location>
</feature>
<evidence type="ECO:0000256" key="2">
    <source>
        <dbReference type="ARBA" id="ARBA00007600"/>
    </source>
</evidence>
<evidence type="ECO:0000256" key="1">
    <source>
        <dbReference type="ARBA" id="ARBA00004473"/>
    </source>
</evidence>
<evidence type="ECO:0000256" key="5">
    <source>
        <dbReference type="ARBA" id="ARBA00023136"/>
    </source>
</evidence>
<dbReference type="GO" id="GO:0005521">
    <property type="term" value="F:lamin binding"/>
    <property type="evidence" value="ECO:0007669"/>
    <property type="project" value="TreeGrafter"/>
</dbReference>
<feature type="domain" description="Ima1 N-terminal" evidence="9">
    <location>
        <begin position="44"/>
        <end position="158"/>
    </location>
</feature>
<feature type="transmembrane region" description="Helical" evidence="8">
    <location>
        <begin position="12"/>
        <end position="32"/>
    </location>
</feature>
<dbReference type="InterPro" id="IPR018617">
    <property type="entry name" value="Ima1_N"/>
</dbReference>
<dbReference type="GO" id="GO:0051015">
    <property type="term" value="F:actin filament binding"/>
    <property type="evidence" value="ECO:0007669"/>
    <property type="project" value="TreeGrafter"/>
</dbReference>
<name>A0A0L8FPP5_OCTBM</name>
<feature type="transmembrane region" description="Helical" evidence="8">
    <location>
        <begin position="218"/>
        <end position="239"/>
    </location>
</feature>
<dbReference type="OrthoDB" id="5966927at2759"/>
<proteinExistence type="inferred from homology"/>
<comment type="subcellular location">
    <subcellularLocation>
        <location evidence="1">Nucleus inner membrane</location>
        <topology evidence="1">Multi-pass membrane protein</topology>
    </subcellularLocation>
</comment>
<keyword evidence="4 8" id="KW-1133">Transmembrane helix</keyword>
<evidence type="ECO:0000259" key="9">
    <source>
        <dbReference type="Pfam" id="PF09779"/>
    </source>
</evidence>